<protein>
    <submittedName>
        <fullName evidence="2">Uncharacterized protein</fullName>
    </submittedName>
</protein>
<feature type="compositionally biased region" description="Basic and acidic residues" evidence="1">
    <location>
        <begin position="61"/>
        <end position="72"/>
    </location>
</feature>
<keyword evidence="3" id="KW-1185">Reference proteome</keyword>
<name>A0AAD8SRH3_LOLMU</name>
<gene>
    <name evidence="2" type="ORF">QYE76_051291</name>
</gene>
<dbReference type="Proteomes" id="UP001231189">
    <property type="component" value="Unassembled WGS sequence"/>
</dbReference>
<accession>A0AAD8SRH3</accession>
<evidence type="ECO:0000313" key="2">
    <source>
        <dbReference type="EMBL" id="KAK1663132.1"/>
    </source>
</evidence>
<evidence type="ECO:0000256" key="1">
    <source>
        <dbReference type="SAM" id="MobiDB-lite"/>
    </source>
</evidence>
<dbReference type="AlphaFoldDB" id="A0AAD8SRH3"/>
<reference evidence="2" key="1">
    <citation type="submission" date="2023-07" db="EMBL/GenBank/DDBJ databases">
        <title>A chromosome-level genome assembly of Lolium multiflorum.</title>
        <authorList>
            <person name="Chen Y."/>
            <person name="Copetti D."/>
            <person name="Kolliker R."/>
            <person name="Studer B."/>
        </authorList>
    </citation>
    <scope>NUCLEOTIDE SEQUENCE</scope>
    <source>
        <strain evidence="2">02402/16</strain>
        <tissue evidence="2">Leaf</tissue>
    </source>
</reference>
<evidence type="ECO:0000313" key="3">
    <source>
        <dbReference type="Proteomes" id="UP001231189"/>
    </source>
</evidence>
<feature type="region of interest" description="Disordered" evidence="1">
    <location>
        <begin position="36"/>
        <end position="83"/>
    </location>
</feature>
<organism evidence="2 3">
    <name type="scientific">Lolium multiflorum</name>
    <name type="common">Italian ryegrass</name>
    <name type="synonym">Lolium perenne subsp. multiflorum</name>
    <dbReference type="NCBI Taxonomy" id="4521"/>
    <lineage>
        <taxon>Eukaryota</taxon>
        <taxon>Viridiplantae</taxon>
        <taxon>Streptophyta</taxon>
        <taxon>Embryophyta</taxon>
        <taxon>Tracheophyta</taxon>
        <taxon>Spermatophyta</taxon>
        <taxon>Magnoliopsida</taxon>
        <taxon>Liliopsida</taxon>
        <taxon>Poales</taxon>
        <taxon>Poaceae</taxon>
        <taxon>BOP clade</taxon>
        <taxon>Pooideae</taxon>
        <taxon>Poodae</taxon>
        <taxon>Poeae</taxon>
        <taxon>Poeae Chloroplast Group 2 (Poeae type)</taxon>
        <taxon>Loliodinae</taxon>
        <taxon>Loliinae</taxon>
        <taxon>Lolium</taxon>
    </lineage>
</organism>
<comment type="caution">
    <text evidence="2">The sequence shown here is derived from an EMBL/GenBank/DDBJ whole genome shotgun (WGS) entry which is preliminary data.</text>
</comment>
<sequence length="137" mass="14315">MDVLVSAATTMDAEETLAPAAAPHSPVGTTIARMEAAAPAEAKRAATGSREAKPKAAKKVMSKEEKSVEAAKRRCRRRNLKEKTAAAANQQAWQMQMKAGIAQVALHPSLAEGYMLVKREGIAGVAPPASSMSSVSS</sequence>
<proteinExistence type="predicted"/>
<dbReference type="EMBL" id="JAUUTY010000003">
    <property type="protein sequence ID" value="KAK1663132.1"/>
    <property type="molecule type" value="Genomic_DNA"/>
</dbReference>